<protein>
    <submittedName>
        <fullName evidence="1">Uncharacterized protein</fullName>
    </submittedName>
</protein>
<accession>A0A4U6USA9</accession>
<dbReference type="AlphaFoldDB" id="A0A4U6USA9"/>
<name>A0A4U6USA9_SETVI</name>
<dbReference type="Gramene" id="TKW18245">
    <property type="protein sequence ID" value="TKW18245"/>
    <property type="gene ID" value="SEVIR_5G419532v2"/>
</dbReference>
<organism evidence="1 2">
    <name type="scientific">Setaria viridis</name>
    <name type="common">Green bristlegrass</name>
    <name type="synonym">Setaria italica subsp. viridis</name>
    <dbReference type="NCBI Taxonomy" id="4556"/>
    <lineage>
        <taxon>Eukaryota</taxon>
        <taxon>Viridiplantae</taxon>
        <taxon>Streptophyta</taxon>
        <taxon>Embryophyta</taxon>
        <taxon>Tracheophyta</taxon>
        <taxon>Spermatophyta</taxon>
        <taxon>Magnoliopsida</taxon>
        <taxon>Liliopsida</taxon>
        <taxon>Poales</taxon>
        <taxon>Poaceae</taxon>
        <taxon>PACMAD clade</taxon>
        <taxon>Panicoideae</taxon>
        <taxon>Panicodae</taxon>
        <taxon>Paniceae</taxon>
        <taxon>Cenchrinae</taxon>
        <taxon>Setaria</taxon>
    </lineage>
</organism>
<evidence type="ECO:0000313" key="1">
    <source>
        <dbReference type="EMBL" id="TKW18245.1"/>
    </source>
</evidence>
<keyword evidence="2" id="KW-1185">Reference proteome</keyword>
<reference evidence="1" key="1">
    <citation type="submission" date="2019-03" db="EMBL/GenBank/DDBJ databases">
        <title>WGS assembly of Setaria viridis.</title>
        <authorList>
            <person name="Huang P."/>
            <person name="Jenkins J."/>
            <person name="Grimwood J."/>
            <person name="Barry K."/>
            <person name="Healey A."/>
            <person name="Mamidi S."/>
            <person name="Sreedasyam A."/>
            <person name="Shu S."/>
            <person name="Feldman M."/>
            <person name="Wu J."/>
            <person name="Yu Y."/>
            <person name="Chen C."/>
            <person name="Johnson J."/>
            <person name="Rokhsar D."/>
            <person name="Baxter I."/>
            <person name="Schmutz J."/>
            <person name="Brutnell T."/>
            <person name="Kellogg E."/>
        </authorList>
    </citation>
    <scope>NUCLEOTIDE SEQUENCE [LARGE SCALE GENOMIC DNA]</scope>
</reference>
<gene>
    <name evidence="1" type="ORF">SEVIR_5G419532v2</name>
</gene>
<sequence>MRLCIRTAGAVPCEQLPPQGLSGQVCNRLHSKQNQESKIKRSK</sequence>
<dbReference type="Proteomes" id="UP000298652">
    <property type="component" value="Chromosome 5"/>
</dbReference>
<evidence type="ECO:0000313" key="2">
    <source>
        <dbReference type="Proteomes" id="UP000298652"/>
    </source>
</evidence>
<dbReference type="EMBL" id="CM016556">
    <property type="protein sequence ID" value="TKW18245.1"/>
    <property type="molecule type" value="Genomic_DNA"/>
</dbReference>
<proteinExistence type="predicted"/>